<dbReference type="Proteomes" id="UP000030689">
    <property type="component" value="Unassembled WGS sequence"/>
</dbReference>
<proteinExistence type="predicted"/>
<name>V4KL55_EUTSA</name>
<accession>V4KL55</accession>
<sequence length="68" mass="7850">MHTEGTSPYKPRNMLPVLDLGGQETNEDVSTHQHLLQMEILSFLSDSQHILKSLSHHEMLHMLHQRHG</sequence>
<dbReference type="KEGG" id="eus:EUTSA_v10012408mg"/>
<organism evidence="1 2">
    <name type="scientific">Eutrema salsugineum</name>
    <name type="common">Saltwater cress</name>
    <name type="synonym">Sisymbrium salsugineum</name>
    <dbReference type="NCBI Taxonomy" id="72664"/>
    <lineage>
        <taxon>Eukaryota</taxon>
        <taxon>Viridiplantae</taxon>
        <taxon>Streptophyta</taxon>
        <taxon>Embryophyta</taxon>
        <taxon>Tracheophyta</taxon>
        <taxon>Spermatophyta</taxon>
        <taxon>Magnoliopsida</taxon>
        <taxon>eudicotyledons</taxon>
        <taxon>Gunneridae</taxon>
        <taxon>Pentapetalae</taxon>
        <taxon>rosids</taxon>
        <taxon>malvids</taxon>
        <taxon>Brassicales</taxon>
        <taxon>Brassicaceae</taxon>
        <taxon>Eutremeae</taxon>
        <taxon>Eutrema</taxon>
    </lineage>
</organism>
<evidence type="ECO:0000313" key="1">
    <source>
        <dbReference type="EMBL" id="ESQ30667.1"/>
    </source>
</evidence>
<dbReference type="AlphaFoldDB" id="V4KL55"/>
<dbReference type="EMBL" id="KI517809">
    <property type="protein sequence ID" value="ESQ30667.1"/>
    <property type="molecule type" value="Genomic_DNA"/>
</dbReference>
<protein>
    <submittedName>
        <fullName evidence="1">Uncharacterized protein</fullName>
    </submittedName>
</protein>
<gene>
    <name evidence="1" type="ORF">EUTSA_v10012408mg</name>
</gene>
<reference evidence="1 2" key="1">
    <citation type="journal article" date="2013" name="Front. Plant Sci.">
        <title>The Reference Genome of the Halophytic Plant Eutrema salsugineum.</title>
        <authorList>
            <person name="Yang R."/>
            <person name="Jarvis D.E."/>
            <person name="Chen H."/>
            <person name="Beilstein M.A."/>
            <person name="Grimwood J."/>
            <person name="Jenkins J."/>
            <person name="Shu S."/>
            <person name="Prochnik S."/>
            <person name="Xin M."/>
            <person name="Ma C."/>
            <person name="Schmutz J."/>
            <person name="Wing R.A."/>
            <person name="Mitchell-Olds T."/>
            <person name="Schumaker K.S."/>
            <person name="Wang X."/>
        </authorList>
    </citation>
    <scope>NUCLEOTIDE SEQUENCE [LARGE SCALE GENOMIC DNA]</scope>
</reference>
<evidence type="ECO:0000313" key="2">
    <source>
        <dbReference type="Proteomes" id="UP000030689"/>
    </source>
</evidence>
<keyword evidence="2" id="KW-1185">Reference proteome</keyword>
<dbReference type="Gramene" id="ESQ30667">
    <property type="protein sequence ID" value="ESQ30667"/>
    <property type="gene ID" value="EUTSA_v10012408mg"/>
</dbReference>